<reference evidence="10" key="2">
    <citation type="journal article" date="2022" name="Microb. Genom.">
        <title>A chromosome-scale genome assembly of the tomato pathogen Cladosporium fulvum reveals a compartmentalized genome architecture and the presence of a dispensable chromosome.</title>
        <authorList>
            <person name="Zaccaron A.Z."/>
            <person name="Chen L.H."/>
            <person name="Samaras A."/>
            <person name="Stergiopoulos I."/>
        </authorList>
    </citation>
    <scope>NUCLEOTIDE SEQUENCE</scope>
    <source>
        <strain evidence="10">Race5_Kim</strain>
    </source>
</reference>
<keyword evidence="4 9" id="KW-0812">Transmembrane</keyword>
<gene>
    <name evidence="10" type="ORF">CLAFUR5_02407</name>
</gene>
<evidence type="ECO:0000256" key="8">
    <source>
        <dbReference type="SAM" id="MobiDB-lite"/>
    </source>
</evidence>
<comment type="similarity">
    <text evidence="2">Belongs to the battenin family.</text>
</comment>
<feature type="transmembrane region" description="Helical" evidence="9">
    <location>
        <begin position="207"/>
        <end position="225"/>
    </location>
</feature>
<dbReference type="GO" id="GO:0005773">
    <property type="term" value="C:vacuole"/>
    <property type="evidence" value="ECO:0007669"/>
    <property type="project" value="TreeGrafter"/>
</dbReference>
<evidence type="ECO:0000256" key="5">
    <source>
        <dbReference type="ARBA" id="ARBA00022970"/>
    </source>
</evidence>
<dbReference type="Pfam" id="PF02487">
    <property type="entry name" value="CLN3"/>
    <property type="match status" value="1"/>
</dbReference>
<dbReference type="KEGG" id="ffu:CLAFUR5_02407"/>
<keyword evidence="6 9" id="KW-1133">Transmembrane helix</keyword>
<evidence type="ECO:0000256" key="7">
    <source>
        <dbReference type="ARBA" id="ARBA00023136"/>
    </source>
</evidence>
<dbReference type="GO" id="GO:0051453">
    <property type="term" value="P:regulation of intracellular pH"/>
    <property type="evidence" value="ECO:0007669"/>
    <property type="project" value="TreeGrafter"/>
</dbReference>
<dbReference type="InterPro" id="IPR036259">
    <property type="entry name" value="MFS_trans_sf"/>
</dbReference>
<evidence type="ECO:0000313" key="10">
    <source>
        <dbReference type="EMBL" id="UJO14390.1"/>
    </source>
</evidence>
<feature type="transmembrane region" description="Helical" evidence="9">
    <location>
        <begin position="107"/>
        <end position="129"/>
    </location>
</feature>
<feature type="region of interest" description="Disordered" evidence="8">
    <location>
        <begin position="1"/>
        <end position="42"/>
    </location>
</feature>
<feature type="compositionally biased region" description="Basic and acidic residues" evidence="8">
    <location>
        <begin position="245"/>
        <end position="256"/>
    </location>
</feature>
<reference evidence="10" key="1">
    <citation type="submission" date="2021-12" db="EMBL/GenBank/DDBJ databases">
        <authorList>
            <person name="Zaccaron A."/>
            <person name="Stergiopoulos I."/>
        </authorList>
    </citation>
    <scope>NUCLEOTIDE SEQUENCE</scope>
    <source>
        <strain evidence="10">Race5_Kim</strain>
    </source>
</reference>
<dbReference type="OMA" id="MRRFTYR"/>
<feature type="compositionally biased region" description="Polar residues" evidence="8">
    <location>
        <begin position="260"/>
        <end position="279"/>
    </location>
</feature>
<accession>A0A9Q8LBF2</accession>
<dbReference type="PANTHER" id="PTHR10981">
    <property type="entry name" value="BATTENIN"/>
    <property type="match status" value="1"/>
</dbReference>
<keyword evidence="11" id="KW-1185">Reference proteome</keyword>
<evidence type="ECO:0000256" key="9">
    <source>
        <dbReference type="SAM" id="Phobius"/>
    </source>
</evidence>
<dbReference type="OrthoDB" id="5356721at2759"/>
<proteinExistence type="inferred from homology"/>
<evidence type="ECO:0000313" key="11">
    <source>
        <dbReference type="Proteomes" id="UP000756132"/>
    </source>
</evidence>
<dbReference type="GeneID" id="71982285"/>
<evidence type="ECO:0000256" key="1">
    <source>
        <dbReference type="ARBA" id="ARBA00004127"/>
    </source>
</evidence>
<evidence type="ECO:0000256" key="3">
    <source>
        <dbReference type="ARBA" id="ARBA00022448"/>
    </source>
</evidence>
<feature type="transmembrane region" description="Helical" evidence="9">
    <location>
        <begin position="360"/>
        <end position="379"/>
    </location>
</feature>
<dbReference type="RefSeq" id="XP_047758756.1">
    <property type="nucleotide sequence ID" value="XM_047901555.1"/>
</dbReference>
<organism evidence="10 11">
    <name type="scientific">Passalora fulva</name>
    <name type="common">Tomato leaf mold</name>
    <name type="synonym">Cladosporium fulvum</name>
    <dbReference type="NCBI Taxonomy" id="5499"/>
    <lineage>
        <taxon>Eukaryota</taxon>
        <taxon>Fungi</taxon>
        <taxon>Dikarya</taxon>
        <taxon>Ascomycota</taxon>
        <taxon>Pezizomycotina</taxon>
        <taxon>Dothideomycetes</taxon>
        <taxon>Dothideomycetidae</taxon>
        <taxon>Mycosphaerellales</taxon>
        <taxon>Mycosphaerellaceae</taxon>
        <taxon>Fulvia</taxon>
    </lineage>
</organism>
<keyword evidence="7 9" id="KW-0472">Membrane</keyword>
<evidence type="ECO:0000256" key="2">
    <source>
        <dbReference type="ARBA" id="ARBA00007467"/>
    </source>
</evidence>
<sequence>MESPTKESPTMESPTKEAVSETTSGKTTDTVEKGGESVKKDERRKGLRCTKAAWAFFFMGLLIGLPATVTASASSSMFDGMTGVFEICNSVVAAATSLCTPFLMRRFTYRTSMIICAVATVLSYLFCALPEPMSTAKKVNEAGPVIGTMISGFMHAFGVASIIALQAFFPQEAPLALSAGSGLAVIVGPGSLIGLLAAFGQSAWRRVLLVYMPTGPLIMVVWWLLMEQKYIDAAEASRTAARKAGSKDGEESKSTESDGDSTPPSTESDTQDTTTRPAVQQRSRMDLLFKMVLPQYLLAFLLICVAANLATMGVAPSLQKLKRFKDAPKGDLQFELIFLASGVGNFLFATLAGIRPSRGVWIWTALQTLLCIVGVIQLWAPFLTYYAFWVEVMFFIGGIVGVGRTNCFFSLSEDFRGEEYDEATRSFMVSFAGTGNFLGDGVGGCFAVLTEKLATKALVATIR</sequence>
<evidence type="ECO:0000256" key="6">
    <source>
        <dbReference type="ARBA" id="ARBA00022989"/>
    </source>
</evidence>
<evidence type="ECO:0000256" key="4">
    <source>
        <dbReference type="ARBA" id="ARBA00022692"/>
    </source>
</evidence>
<feature type="region of interest" description="Disordered" evidence="8">
    <location>
        <begin position="242"/>
        <end position="279"/>
    </location>
</feature>
<name>A0A9Q8LBF2_PASFU</name>
<dbReference type="Proteomes" id="UP000756132">
    <property type="component" value="Chromosome 2"/>
</dbReference>
<feature type="transmembrane region" description="Helical" evidence="9">
    <location>
        <begin position="296"/>
        <end position="315"/>
    </location>
</feature>
<dbReference type="GO" id="GO:0006865">
    <property type="term" value="P:amino acid transport"/>
    <property type="evidence" value="ECO:0007669"/>
    <property type="project" value="UniProtKB-KW"/>
</dbReference>
<feature type="transmembrane region" description="Helical" evidence="9">
    <location>
        <begin position="336"/>
        <end position="354"/>
    </location>
</feature>
<dbReference type="GO" id="GO:0016020">
    <property type="term" value="C:membrane"/>
    <property type="evidence" value="ECO:0007669"/>
    <property type="project" value="InterPro"/>
</dbReference>
<feature type="compositionally biased region" description="Basic and acidic residues" evidence="8">
    <location>
        <begin position="29"/>
        <end position="42"/>
    </location>
</feature>
<feature type="transmembrane region" description="Helical" evidence="9">
    <location>
        <begin position="175"/>
        <end position="200"/>
    </location>
</feature>
<keyword evidence="3" id="KW-0813">Transport</keyword>
<protein>
    <submittedName>
        <fullName evidence="10">Uncharacterized protein</fullName>
    </submittedName>
</protein>
<feature type="compositionally biased region" description="Polar residues" evidence="8">
    <location>
        <begin position="1"/>
        <end position="13"/>
    </location>
</feature>
<keyword evidence="5" id="KW-0029">Amino-acid transport</keyword>
<dbReference type="Gene3D" id="1.20.1250.20">
    <property type="entry name" value="MFS general substrate transporter like domains"/>
    <property type="match status" value="1"/>
</dbReference>
<dbReference type="InterPro" id="IPR003492">
    <property type="entry name" value="Battenin_disease_Cln3"/>
</dbReference>
<dbReference type="AlphaFoldDB" id="A0A9Q8LBF2"/>
<comment type="subcellular location">
    <subcellularLocation>
        <location evidence="1">Endomembrane system</location>
        <topology evidence="1">Multi-pass membrane protein</topology>
    </subcellularLocation>
</comment>
<feature type="transmembrane region" description="Helical" evidence="9">
    <location>
        <begin position="150"/>
        <end position="169"/>
    </location>
</feature>
<dbReference type="PANTHER" id="PTHR10981:SF0">
    <property type="entry name" value="BATTENIN"/>
    <property type="match status" value="1"/>
</dbReference>
<dbReference type="EMBL" id="CP090164">
    <property type="protein sequence ID" value="UJO14390.1"/>
    <property type="molecule type" value="Genomic_DNA"/>
</dbReference>
<dbReference type="SUPFAM" id="SSF103473">
    <property type="entry name" value="MFS general substrate transporter"/>
    <property type="match status" value="1"/>
</dbReference>
<feature type="transmembrane region" description="Helical" evidence="9">
    <location>
        <begin position="386"/>
        <end position="403"/>
    </location>
</feature>
<feature type="transmembrane region" description="Helical" evidence="9">
    <location>
        <begin position="52"/>
        <end position="73"/>
    </location>
</feature>
<dbReference type="GO" id="GO:0012505">
    <property type="term" value="C:endomembrane system"/>
    <property type="evidence" value="ECO:0007669"/>
    <property type="project" value="UniProtKB-SubCell"/>
</dbReference>